<dbReference type="InterPro" id="IPR020904">
    <property type="entry name" value="Sc_DH/Rdtase_CS"/>
</dbReference>
<evidence type="ECO:0000313" key="3">
    <source>
        <dbReference type="EMBL" id="SCE64248.1"/>
    </source>
</evidence>
<dbReference type="AlphaFoldDB" id="A0A1C4TXT3"/>
<keyword evidence="2" id="KW-0560">Oxidoreductase</keyword>
<dbReference type="PRINTS" id="PR00081">
    <property type="entry name" value="GDHRDH"/>
</dbReference>
<evidence type="ECO:0000313" key="4">
    <source>
        <dbReference type="Proteomes" id="UP000198551"/>
    </source>
</evidence>
<keyword evidence="4" id="KW-1185">Reference proteome</keyword>
<evidence type="ECO:0000256" key="1">
    <source>
        <dbReference type="ARBA" id="ARBA00006484"/>
    </source>
</evidence>
<dbReference type="GO" id="GO:0032787">
    <property type="term" value="P:monocarboxylic acid metabolic process"/>
    <property type="evidence" value="ECO:0007669"/>
    <property type="project" value="UniProtKB-ARBA"/>
</dbReference>
<dbReference type="SUPFAM" id="SSF51735">
    <property type="entry name" value="NAD(P)-binding Rossmann-fold domains"/>
    <property type="match status" value="1"/>
</dbReference>
<name>A0A1C4TXT3_9ACTN</name>
<dbReference type="InterPro" id="IPR002347">
    <property type="entry name" value="SDR_fam"/>
</dbReference>
<protein>
    <submittedName>
        <fullName evidence="3">3-oxoacyl-[acyl-carrier protein] reductase</fullName>
    </submittedName>
</protein>
<dbReference type="Gene3D" id="3.40.50.720">
    <property type="entry name" value="NAD(P)-binding Rossmann-like Domain"/>
    <property type="match status" value="1"/>
</dbReference>
<dbReference type="Proteomes" id="UP000198551">
    <property type="component" value="Unassembled WGS sequence"/>
</dbReference>
<proteinExistence type="inferred from homology"/>
<sequence length="259" mass="27027">MRGLTDKVVLVTGGGFSPDQVGSGLGMFMCVELAAEGAKVVVSDLSLERAEATVTRVKEAGGDAVAVAADVTDEDSVRAMVSAALDAYGRIDVLVNNAGVFGAYVPLLEIENKQWDRVMEVDLKGVFLATKATLPHMLERGKGVVINVSSASGVVASEVGAEYTTAKHGVIGLTKQIAYDYGHQGIRAVGIGPGVIKTAAFEGAEITSDFPFYDLTMQAPAGRYGEPHEIARAVCFLASDDASFIHGHTIPVDGGSPIR</sequence>
<dbReference type="NCBIfam" id="NF005559">
    <property type="entry name" value="PRK07231.1"/>
    <property type="match status" value="1"/>
</dbReference>
<dbReference type="InterPro" id="IPR050259">
    <property type="entry name" value="SDR"/>
</dbReference>
<dbReference type="PRINTS" id="PR00080">
    <property type="entry name" value="SDRFAMILY"/>
</dbReference>
<dbReference type="Pfam" id="PF13561">
    <property type="entry name" value="adh_short_C2"/>
    <property type="match status" value="1"/>
</dbReference>
<evidence type="ECO:0000256" key="2">
    <source>
        <dbReference type="ARBA" id="ARBA00023002"/>
    </source>
</evidence>
<comment type="similarity">
    <text evidence="1">Belongs to the short-chain dehydrogenases/reductases (SDR) family.</text>
</comment>
<accession>A0A1C4TXT3</accession>
<dbReference type="EMBL" id="FMCV01000001">
    <property type="protein sequence ID" value="SCE64248.1"/>
    <property type="molecule type" value="Genomic_DNA"/>
</dbReference>
<dbReference type="PANTHER" id="PTHR42879:SF2">
    <property type="entry name" value="3-OXOACYL-[ACYL-CARRIER-PROTEIN] REDUCTASE FABG"/>
    <property type="match status" value="1"/>
</dbReference>
<dbReference type="InterPro" id="IPR036291">
    <property type="entry name" value="NAD(P)-bd_dom_sf"/>
</dbReference>
<organism evidence="3 4">
    <name type="scientific">Micromonospora marina</name>
    <dbReference type="NCBI Taxonomy" id="307120"/>
    <lineage>
        <taxon>Bacteria</taxon>
        <taxon>Bacillati</taxon>
        <taxon>Actinomycetota</taxon>
        <taxon>Actinomycetes</taxon>
        <taxon>Micromonosporales</taxon>
        <taxon>Micromonosporaceae</taxon>
        <taxon>Micromonospora</taxon>
    </lineage>
</organism>
<dbReference type="FunFam" id="3.40.50.720:FF:000084">
    <property type="entry name" value="Short-chain dehydrogenase reductase"/>
    <property type="match status" value="1"/>
</dbReference>
<dbReference type="GO" id="GO:0016491">
    <property type="term" value="F:oxidoreductase activity"/>
    <property type="evidence" value="ECO:0007669"/>
    <property type="project" value="UniProtKB-KW"/>
</dbReference>
<dbReference type="PROSITE" id="PS00061">
    <property type="entry name" value="ADH_SHORT"/>
    <property type="match status" value="1"/>
</dbReference>
<gene>
    <name evidence="3" type="ORF">GA0070215_10164</name>
</gene>
<reference evidence="4" key="1">
    <citation type="submission" date="2016-06" db="EMBL/GenBank/DDBJ databases">
        <authorList>
            <person name="Varghese N."/>
        </authorList>
    </citation>
    <scope>NUCLEOTIDE SEQUENCE [LARGE SCALE GENOMIC DNA]</scope>
    <source>
        <strain evidence="4">DSM 45555</strain>
    </source>
</reference>
<dbReference type="CDD" id="cd05233">
    <property type="entry name" value="SDR_c"/>
    <property type="match status" value="1"/>
</dbReference>
<dbReference type="PANTHER" id="PTHR42879">
    <property type="entry name" value="3-OXOACYL-(ACYL-CARRIER-PROTEIN) REDUCTASE"/>
    <property type="match status" value="1"/>
</dbReference>